<evidence type="ECO:0000259" key="2">
    <source>
        <dbReference type="Pfam" id="PF02837"/>
    </source>
</evidence>
<reference evidence="3 4" key="1">
    <citation type="submission" date="2019-07" db="EMBL/GenBank/DDBJ databases">
        <title>Draft genome assembly of a fouling barnacle, Amphibalanus amphitrite (Darwin, 1854): The first reference genome for Thecostraca.</title>
        <authorList>
            <person name="Kim W."/>
        </authorList>
    </citation>
    <scope>NUCLEOTIDE SEQUENCE [LARGE SCALE GENOMIC DNA]</scope>
    <source>
        <strain evidence="3">SNU_AA5</strain>
        <tissue evidence="3">Soma without cirri and trophi</tissue>
    </source>
</reference>
<dbReference type="PANTHER" id="PTHR10066:SF67">
    <property type="entry name" value="BETA-GLUCURONIDASE"/>
    <property type="match status" value="1"/>
</dbReference>
<protein>
    <submittedName>
        <fullName evidence="3">Beta-glucuronidase</fullName>
    </submittedName>
</protein>
<dbReference type="FunFam" id="2.60.120.260:FF:000027">
    <property type="entry name" value="Beta-glucuronidase"/>
    <property type="match status" value="1"/>
</dbReference>
<dbReference type="GO" id="GO:0005615">
    <property type="term" value="C:extracellular space"/>
    <property type="evidence" value="ECO:0007669"/>
    <property type="project" value="TreeGrafter"/>
</dbReference>
<dbReference type="Gene3D" id="2.60.120.260">
    <property type="entry name" value="Galactose-binding domain-like"/>
    <property type="match status" value="1"/>
</dbReference>
<dbReference type="AlphaFoldDB" id="A0A6A4WL22"/>
<dbReference type="GO" id="GO:0030246">
    <property type="term" value="F:carbohydrate binding"/>
    <property type="evidence" value="ECO:0007669"/>
    <property type="project" value="TreeGrafter"/>
</dbReference>
<evidence type="ECO:0000313" key="4">
    <source>
        <dbReference type="Proteomes" id="UP000440578"/>
    </source>
</evidence>
<name>A0A6A4WL22_AMPAM</name>
<organism evidence="3 4">
    <name type="scientific">Amphibalanus amphitrite</name>
    <name type="common">Striped barnacle</name>
    <name type="synonym">Balanus amphitrite</name>
    <dbReference type="NCBI Taxonomy" id="1232801"/>
    <lineage>
        <taxon>Eukaryota</taxon>
        <taxon>Metazoa</taxon>
        <taxon>Ecdysozoa</taxon>
        <taxon>Arthropoda</taxon>
        <taxon>Crustacea</taxon>
        <taxon>Multicrustacea</taxon>
        <taxon>Cirripedia</taxon>
        <taxon>Thoracica</taxon>
        <taxon>Thoracicalcarea</taxon>
        <taxon>Balanomorpha</taxon>
        <taxon>Balanoidea</taxon>
        <taxon>Balanidae</taxon>
        <taxon>Amphibalaninae</taxon>
        <taxon>Amphibalanus</taxon>
    </lineage>
</organism>
<proteinExistence type="inferred from homology"/>
<dbReference type="InterPro" id="IPR006104">
    <property type="entry name" value="Glyco_hydro_2_N"/>
</dbReference>
<evidence type="ECO:0000313" key="3">
    <source>
        <dbReference type="EMBL" id="KAF0302581.1"/>
    </source>
</evidence>
<dbReference type="Proteomes" id="UP000440578">
    <property type="component" value="Unassembled WGS sequence"/>
</dbReference>
<accession>A0A6A4WL22</accession>
<dbReference type="GO" id="GO:0019391">
    <property type="term" value="P:glucuronoside catabolic process"/>
    <property type="evidence" value="ECO:0007669"/>
    <property type="project" value="TreeGrafter"/>
</dbReference>
<dbReference type="SUPFAM" id="SSF49785">
    <property type="entry name" value="Galactose-binding domain-like"/>
    <property type="match status" value="1"/>
</dbReference>
<dbReference type="GO" id="GO:0005975">
    <property type="term" value="P:carbohydrate metabolic process"/>
    <property type="evidence" value="ECO:0007669"/>
    <property type="project" value="InterPro"/>
</dbReference>
<sequence>MDSEWREVRSLDGLWQFKLCPTDDPERGFREQWFAAMPSAEDPEVLDMPVPASYNDITQRADVRDHLGWAWYWRQAWVPRSWAGRRTVLRVGSAHYSAVVYVNGARAAEHSGGHLPFAADVTDLLLAGQANLVSIGVNNTLTDITVPQGRTVRKANSSSYVYPEGYETLEYNFDFFNYAGLHRPVLLYTTADTFVEDVTVTTTLAA</sequence>
<dbReference type="InterPro" id="IPR008979">
    <property type="entry name" value="Galactose-bd-like_sf"/>
</dbReference>
<keyword evidence="4" id="KW-1185">Reference proteome</keyword>
<gene>
    <name evidence="3" type="primary">GUSB_2</name>
    <name evidence="3" type="ORF">FJT64_025324</name>
</gene>
<dbReference type="EMBL" id="VIIS01001046">
    <property type="protein sequence ID" value="KAF0302581.1"/>
    <property type="molecule type" value="Genomic_DNA"/>
</dbReference>
<evidence type="ECO:0000256" key="1">
    <source>
        <dbReference type="ARBA" id="ARBA00007401"/>
    </source>
</evidence>
<dbReference type="PANTHER" id="PTHR10066">
    <property type="entry name" value="BETA-GLUCURONIDASE"/>
    <property type="match status" value="1"/>
</dbReference>
<dbReference type="Pfam" id="PF02837">
    <property type="entry name" value="Glyco_hydro_2_N"/>
    <property type="match status" value="1"/>
</dbReference>
<comment type="caution">
    <text evidence="3">The sequence shown here is derived from an EMBL/GenBank/DDBJ whole genome shotgun (WGS) entry which is preliminary data.</text>
</comment>
<dbReference type="GO" id="GO:0004566">
    <property type="term" value="F:beta-glucuronidase activity"/>
    <property type="evidence" value="ECO:0007669"/>
    <property type="project" value="TreeGrafter"/>
</dbReference>
<feature type="domain" description="Glycosyl hydrolases family 2 sugar binding" evidence="2">
    <location>
        <begin position="8"/>
        <end position="190"/>
    </location>
</feature>
<comment type="similarity">
    <text evidence="1">Belongs to the glycosyl hydrolase 2 family.</text>
</comment>
<dbReference type="OrthoDB" id="408532at2759"/>